<organism evidence="1 2">
    <name type="scientific">Bacillus cereus HuB4-4</name>
    <dbReference type="NCBI Taxonomy" id="1053211"/>
    <lineage>
        <taxon>Bacteria</taxon>
        <taxon>Bacillati</taxon>
        <taxon>Bacillota</taxon>
        <taxon>Bacilli</taxon>
        <taxon>Bacillales</taxon>
        <taxon>Bacillaceae</taxon>
        <taxon>Bacillus</taxon>
        <taxon>Bacillus cereus group</taxon>
    </lineage>
</organism>
<evidence type="ECO:0000313" key="2">
    <source>
        <dbReference type="Proteomes" id="UP000014009"/>
    </source>
</evidence>
<name>A0A9W5VNM9_BACCE</name>
<dbReference type="EMBL" id="AHEF01000020">
    <property type="protein sequence ID" value="EOP96209.1"/>
    <property type="molecule type" value="Genomic_DNA"/>
</dbReference>
<protein>
    <submittedName>
        <fullName evidence="1">Uncharacterized protein</fullName>
    </submittedName>
</protein>
<dbReference type="RefSeq" id="WP_016097732.1">
    <property type="nucleotide sequence ID" value="NZ_KB976537.1"/>
</dbReference>
<dbReference type="AlphaFoldDB" id="A0A9W5VNM9"/>
<accession>A0A9W5VNM9</accession>
<dbReference type="Proteomes" id="UP000014009">
    <property type="component" value="Unassembled WGS sequence"/>
</dbReference>
<evidence type="ECO:0000313" key="1">
    <source>
        <dbReference type="EMBL" id="EOP96209.1"/>
    </source>
</evidence>
<comment type="caution">
    <text evidence="1">The sequence shown here is derived from an EMBL/GenBank/DDBJ whole genome shotgun (WGS) entry which is preliminary data.</text>
</comment>
<sequence>MDKYEILREFVKYLEKITDNEQQIDKHIDCVLENVKLMDIEKGI</sequence>
<proteinExistence type="predicted"/>
<reference evidence="1 2" key="1">
    <citation type="submission" date="2012-12" db="EMBL/GenBank/DDBJ databases">
        <title>The Genome Sequence of Bacillus cereus HuB4-4.</title>
        <authorList>
            <consortium name="The Broad Institute Genome Sequencing Platform"/>
            <consortium name="The Broad Institute Genome Sequencing Center for Infectious Disease"/>
            <person name="Feldgarden M."/>
            <person name="Van der Auwera G.A."/>
            <person name="Mahillon J."/>
            <person name="Duprez V."/>
            <person name="Timmery S."/>
            <person name="Mattelet C."/>
            <person name="Dierick K."/>
            <person name="Sun M."/>
            <person name="Yu Z."/>
            <person name="Zhu L."/>
            <person name="Hu X."/>
            <person name="Shank E.B."/>
            <person name="Swiecicka I."/>
            <person name="Hansen B.M."/>
            <person name="Andrup L."/>
            <person name="Walker B."/>
            <person name="Young S.K."/>
            <person name="Zeng Q."/>
            <person name="Gargeya S."/>
            <person name="Fitzgerald M."/>
            <person name="Haas B."/>
            <person name="Abouelleil A."/>
            <person name="Alvarado L."/>
            <person name="Arachchi H.M."/>
            <person name="Berlin A.M."/>
            <person name="Chapman S.B."/>
            <person name="Dewar J."/>
            <person name="Goldberg J."/>
            <person name="Griggs A."/>
            <person name="Gujja S."/>
            <person name="Hansen M."/>
            <person name="Howarth C."/>
            <person name="Imamovic A."/>
            <person name="Larimer J."/>
            <person name="McCowan C."/>
            <person name="Murphy C."/>
            <person name="Neiman D."/>
            <person name="Pearson M."/>
            <person name="Priest M."/>
            <person name="Roberts A."/>
            <person name="Saif S."/>
            <person name="Shea T."/>
            <person name="Sisk P."/>
            <person name="Sykes S."/>
            <person name="Wortman J."/>
            <person name="Nusbaum C."/>
            <person name="Birren B."/>
        </authorList>
    </citation>
    <scope>NUCLEOTIDE SEQUENCE [LARGE SCALE GENOMIC DNA]</scope>
    <source>
        <strain evidence="1 2">HuB4-4</strain>
    </source>
</reference>
<gene>
    <name evidence="1" type="ORF">IGM_00764</name>
</gene>